<dbReference type="Proteomes" id="UP000032304">
    <property type="component" value="Chromosome 4"/>
</dbReference>
<feature type="compositionally biased region" description="Basic and acidic residues" evidence="1">
    <location>
        <begin position="77"/>
        <end position="87"/>
    </location>
</feature>
<organism evidence="2 3">
    <name type="scientific">Gossypium raimondii</name>
    <name type="common">Peruvian cotton</name>
    <name type="synonym">Gossypium klotzschianum subsp. raimondii</name>
    <dbReference type="NCBI Taxonomy" id="29730"/>
    <lineage>
        <taxon>Eukaryota</taxon>
        <taxon>Viridiplantae</taxon>
        <taxon>Streptophyta</taxon>
        <taxon>Embryophyta</taxon>
        <taxon>Tracheophyta</taxon>
        <taxon>Spermatophyta</taxon>
        <taxon>Magnoliopsida</taxon>
        <taxon>eudicotyledons</taxon>
        <taxon>Gunneridae</taxon>
        <taxon>Pentapetalae</taxon>
        <taxon>rosids</taxon>
        <taxon>malvids</taxon>
        <taxon>Malvales</taxon>
        <taxon>Malvaceae</taxon>
        <taxon>Malvoideae</taxon>
        <taxon>Gossypium</taxon>
    </lineage>
</organism>
<gene>
    <name evidence="2" type="ORF">B456_004G106200</name>
</gene>
<accession>A0A0D2MWI5</accession>
<evidence type="ECO:0000313" key="3">
    <source>
        <dbReference type="Proteomes" id="UP000032304"/>
    </source>
</evidence>
<sequence>MVIKVVRVVRFLAINVVRVRVVRVLRVSVGEDGEVAEGLDREGDDVVVSEGGESDGGGEERVDVAVSEGGESDGCDEERVREVEGKTSRKGRNGNETEYFDSDDYGSIIGSEDDDNTDVCRRSRFPTYNPKSAIPHFYIGNCLKIVSNSNPQF</sequence>
<name>A0A0D2MWI5_GOSRA</name>
<feature type="compositionally biased region" description="Acidic residues" evidence="1">
    <location>
        <begin position="46"/>
        <end position="57"/>
    </location>
</feature>
<feature type="region of interest" description="Disordered" evidence="1">
    <location>
        <begin position="46"/>
        <end position="119"/>
    </location>
</feature>
<dbReference type="eggNOG" id="ENOG502QU1T">
    <property type="taxonomic scope" value="Eukaryota"/>
</dbReference>
<evidence type="ECO:0000313" key="2">
    <source>
        <dbReference type="EMBL" id="KJB23587.1"/>
    </source>
</evidence>
<reference evidence="2 3" key="1">
    <citation type="journal article" date="2012" name="Nature">
        <title>Repeated polyploidization of Gossypium genomes and the evolution of spinnable cotton fibres.</title>
        <authorList>
            <person name="Paterson A.H."/>
            <person name="Wendel J.F."/>
            <person name="Gundlach H."/>
            <person name="Guo H."/>
            <person name="Jenkins J."/>
            <person name="Jin D."/>
            <person name="Llewellyn D."/>
            <person name="Showmaker K.C."/>
            <person name="Shu S."/>
            <person name="Udall J."/>
            <person name="Yoo M.J."/>
            <person name="Byers R."/>
            <person name="Chen W."/>
            <person name="Doron-Faigenboim A."/>
            <person name="Duke M.V."/>
            <person name="Gong L."/>
            <person name="Grimwood J."/>
            <person name="Grover C."/>
            <person name="Grupp K."/>
            <person name="Hu G."/>
            <person name="Lee T.H."/>
            <person name="Li J."/>
            <person name="Lin L."/>
            <person name="Liu T."/>
            <person name="Marler B.S."/>
            <person name="Page J.T."/>
            <person name="Roberts A.W."/>
            <person name="Romanel E."/>
            <person name="Sanders W.S."/>
            <person name="Szadkowski E."/>
            <person name="Tan X."/>
            <person name="Tang H."/>
            <person name="Xu C."/>
            <person name="Wang J."/>
            <person name="Wang Z."/>
            <person name="Zhang D."/>
            <person name="Zhang L."/>
            <person name="Ashrafi H."/>
            <person name="Bedon F."/>
            <person name="Bowers J.E."/>
            <person name="Brubaker C.L."/>
            <person name="Chee P.W."/>
            <person name="Das S."/>
            <person name="Gingle A.R."/>
            <person name="Haigler C.H."/>
            <person name="Harker D."/>
            <person name="Hoffmann L.V."/>
            <person name="Hovav R."/>
            <person name="Jones D.C."/>
            <person name="Lemke C."/>
            <person name="Mansoor S."/>
            <person name="ur Rahman M."/>
            <person name="Rainville L.N."/>
            <person name="Rambani A."/>
            <person name="Reddy U.K."/>
            <person name="Rong J.K."/>
            <person name="Saranga Y."/>
            <person name="Scheffler B.E."/>
            <person name="Scheffler J.A."/>
            <person name="Stelly D.M."/>
            <person name="Triplett B.A."/>
            <person name="Van Deynze A."/>
            <person name="Vaslin M.F."/>
            <person name="Waghmare V.N."/>
            <person name="Walford S.A."/>
            <person name="Wright R.J."/>
            <person name="Zaki E.A."/>
            <person name="Zhang T."/>
            <person name="Dennis E.S."/>
            <person name="Mayer K.F."/>
            <person name="Peterson D.G."/>
            <person name="Rokhsar D.S."/>
            <person name="Wang X."/>
            <person name="Schmutz J."/>
        </authorList>
    </citation>
    <scope>NUCLEOTIDE SEQUENCE [LARGE SCALE GENOMIC DNA]</scope>
</reference>
<protein>
    <submittedName>
        <fullName evidence="2">Uncharacterized protein</fullName>
    </submittedName>
</protein>
<dbReference type="EMBL" id="CM001743">
    <property type="protein sequence ID" value="KJB23587.1"/>
    <property type="molecule type" value="Genomic_DNA"/>
</dbReference>
<proteinExistence type="predicted"/>
<keyword evidence="3" id="KW-1185">Reference proteome</keyword>
<dbReference type="AlphaFoldDB" id="A0A0D2MWI5"/>
<dbReference type="Gramene" id="KJB23587">
    <property type="protein sequence ID" value="KJB23587"/>
    <property type="gene ID" value="B456_004G106200"/>
</dbReference>
<feature type="non-terminal residue" evidence="2">
    <location>
        <position position="153"/>
    </location>
</feature>
<evidence type="ECO:0000256" key="1">
    <source>
        <dbReference type="SAM" id="MobiDB-lite"/>
    </source>
</evidence>